<name>A0AAW1NMZ5_POPJA</name>
<proteinExistence type="predicted"/>
<protein>
    <recommendedName>
        <fullName evidence="3">DDE-1 domain-containing protein</fullName>
    </recommendedName>
</protein>
<keyword evidence="2" id="KW-1185">Reference proteome</keyword>
<reference evidence="1 2" key="1">
    <citation type="journal article" date="2024" name="BMC Genomics">
        <title>De novo assembly and annotation of Popillia japonica's genome with initial clues to its potential as an invasive pest.</title>
        <authorList>
            <person name="Cucini C."/>
            <person name="Boschi S."/>
            <person name="Funari R."/>
            <person name="Cardaioli E."/>
            <person name="Iannotti N."/>
            <person name="Marturano G."/>
            <person name="Paoli F."/>
            <person name="Bruttini M."/>
            <person name="Carapelli A."/>
            <person name="Frati F."/>
            <person name="Nardi F."/>
        </authorList>
    </citation>
    <scope>NUCLEOTIDE SEQUENCE [LARGE SCALE GENOMIC DNA]</scope>
    <source>
        <strain evidence="1">DMR45628</strain>
    </source>
</reference>
<comment type="caution">
    <text evidence="1">The sequence shown here is derived from an EMBL/GenBank/DDBJ whole genome shotgun (WGS) entry which is preliminary data.</text>
</comment>
<gene>
    <name evidence="1" type="ORF">QE152_g97</name>
</gene>
<evidence type="ECO:0000313" key="2">
    <source>
        <dbReference type="Proteomes" id="UP001458880"/>
    </source>
</evidence>
<dbReference type="Proteomes" id="UP001458880">
    <property type="component" value="Unassembled WGS sequence"/>
</dbReference>
<organism evidence="1 2">
    <name type="scientific">Popillia japonica</name>
    <name type="common">Japanese beetle</name>
    <dbReference type="NCBI Taxonomy" id="7064"/>
    <lineage>
        <taxon>Eukaryota</taxon>
        <taxon>Metazoa</taxon>
        <taxon>Ecdysozoa</taxon>
        <taxon>Arthropoda</taxon>
        <taxon>Hexapoda</taxon>
        <taxon>Insecta</taxon>
        <taxon>Pterygota</taxon>
        <taxon>Neoptera</taxon>
        <taxon>Endopterygota</taxon>
        <taxon>Coleoptera</taxon>
        <taxon>Polyphaga</taxon>
        <taxon>Scarabaeiformia</taxon>
        <taxon>Scarabaeidae</taxon>
        <taxon>Rutelinae</taxon>
        <taxon>Popillia</taxon>
    </lineage>
</organism>
<dbReference type="AlphaFoldDB" id="A0AAW1NMZ5"/>
<sequence length="198" mass="23037">MALLEKGVSRAVTLLDAVNLLSVVWESVSLETIRNCYRHAGLLNYNLEAMDFDAEDDIPLSELVNISNLMVLSKFDEYVSIDENLEVTEQLSDVDLVRQAIEEPQQEEHMEDDKELEGKETSITTEDAITSINKLQRYFQQKENNTDTISIRNKVEFILNKDYLDKSWIQTKLTNFFQNVMLNMHTNMCVRRYLLLCM</sequence>
<evidence type="ECO:0000313" key="1">
    <source>
        <dbReference type="EMBL" id="KAK9759317.1"/>
    </source>
</evidence>
<accession>A0AAW1NMZ5</accession>
<evidence type="ECO:0008006" key="3">
    <source>
        <dbReference type="Google" id="ProtNLM"/>
    </source>
</evidence>
<dbReference type="EMBL" id="JASPKY010000001">
    <property type="protein sequence ID" value="KAK9759317.1"/>
    <property type="molecule type" value="Genomic_DNA"/>
</dbReference>